<reference evidence="2" key="1">
    <citation type="journal article" date="2013" name="Nature">
        <title>Draft genome of the wheat A-genome progenitor Triticum urartu.</title>
        <authorList>
            <person name="Ling H.Q."/>
            <person name="Zhao S."/>
            <person name="Liu D."/>
            <person name="Wang J."/>
            <person name="Sun H."/>
            <person name="Zhang C."/>
            <person name="Fan H."/>
            <person name="Li D."/>
            <person name="Dong L."/>
            <person name="Tao Y."/>
            <person name="Gao C."/>
            <person name="Wu H."/>
            <person name="Li Y."/>
            <person name="Cui Y."/>
            <person name="Guo X."/>
            <person name="Zheng S."/>
            <person name="Wang B."/>
            <person name="Yu K."/>
            <person name="Liang Q."/>
            <person name="Yang W."/>
            <person name="Lou X."/>
            <person name="Chen J."/>
            <person name="Feng M."/>
            <person name="Jian J."/>
            <person name="Zhang X."/>
            <person name="Luo G."/>
            <person name="Jiang Y."/>
            <person name="Liu J."/>
            <person name="Wang Z."/>
            <person name="Sha Y."/>
            <person name="Zhang B."/>
            <person name="Wu H."/>
            <person name="Tang D."/>
            <person name="Shen Q."/>
            <person name="Xue P."/>
            <person name="Zou S."/>
            <person name="Wang X."/>
            <person name="Liu X."/>
            <person name="Wang F."/>
            <person name="Yang Y."/>
            <person name="An X."/>
            <person name="Dong Z."/>
            <person name="Zhang K."/>
            <person name="Zhang X."/>
            <person name="Luo M.C."/>
            <person name="Dvorak J."/>
            <person name="Tong Y."/>
            <person name="Wang J."/>
            <person name="Yang H."/>
            <person name="Li Z."/>
            <person name="Wang D."/>
            <person name="Zhang A."/>
            <person name="Wang J."/>
        </authorList>
    </citation>
    <scope>NUCLEOTIDE SEQUENCE</scope>
    <source>
        <strain evidence="2">cv. G1812</strain>
    </source>
</reference>
<reference evidence="1" key="3">
    <citation type="submission" date="2022-06" db="UniProtKB">
        <authorList>
            <consortium name="EnsemblPlants"/>
        </authorList>
    </citation>
    <scope>IDENTIFICATION</scope>
</reference>
<keyword evidence="2" id="KW-1185">Reference proteome</keyword>
<protein>
    <submittedName>
        <fullName evidence="1">Uncharacterized protein</fullName>
    </submittedName>
</protein>
<reference evidence="1" key="2">
    <citation type="submission" date="2018-03" db="EMBL/GenBank/DDBJ databases">
        <title>The Triticum urartu genome reveals the dynamic nature of wheat genome evolution.</title>
        <authorList>
            <person name="Ling H."/>
            <person name="Ma B."/>
            <person name="Shi X."/>
            <person name="Liu H."/>
            <person name="Dong L."/>
            <person name="Sun H."/>
            <person name="Cao Y."/>
            <person name="Gao Q."/>
            <person name="Zheng S."/>
            <person name="Li Y."/>
            <person name="Yu Y."/>
            <person name="Du H."/>
            <person name="Qi M."/>
            <person name="Li Y."/>
            <person name="Yu H."/>
            <person name="Cui Y."/>
            <person name="Wang N."/>
            <person name="Chen C."/>
            <person name="Wu H."/>
            <person name="Zhao Y."/>
            <person name="Zhang J."/>
            <person name="Li Y."/>
            <person name="Zhou W."/>
            <person name="Zhang B."/>
            <person name="Hu W."/>
            <person name="Eijk M."/>
            <person name="Tang J."/>
            <person name="Witsenboer H."/>
            <person name="Zhao S."/>
            <person name="Li Z."/>
            <person name="Zhang A."/>
            <person name="Wang D."/>
            <person name="Liang C."/>
        </authorList>
    </citation>
    <scope>NUCLEOTIDE SEQUENCE [LARGE SCALE GENOMIC DNA]</scope>
    <source>
        <strain evidence="1">cv. G1812</strain>
    </source>
</reference>
<dbReference type="EnsemblPlants" id="TuG1812G0500003433.01.T01">
    <property type="protein sequence ID" value="TuG1812G0500003433.01.T01.cds293651"/>
    <property type="gene ID" value="TuG1812G0500003433.01"/>
</dbReference>
<name>A0A8R7QHN2_TRIUA</name>
<dbReference type="Gramene" id="TuG1812G0500003433.01.T01">
    <property type="protein sequence ID" value="TuG1812G0500003433.01.T01.cds293651"/>
    <property type="gene ID" value="TuG1812G0500003433.01"/>
</dbReference>
<sequence>MIRTAKINQTVTPSGMATCPCRWPTRMRTRVLQQLRVPGHDVPGVADTEGAIDAEPLIKAGAAHLRPNKCKRHDWPFSKISNVFRVATAAPRLCRITMMLTSTSL</sequence>
<dbReference type="AlphaFoldDB" id="A0A8R7QHN2"/>
<organism evidence="1 2">
    <name type="scientific">Triticum urartu</name>
    <name type="common">Red wild einkorn</name>
    <name type="synonym">Crithodium urartu</name>
    <dbReference type="NCBI Taxonomy" id="4572"/>
    <lineage>
        <taxon>Eukaryota</taxon>
        <taxon>Viridiplantae</taxon>
        <taxon>Streptophyta</taxon>
        <taxon>Embryophyta</taxon>
        <taxon>Tracheophyta</taxon>
        <taxon>Spermatophyta</taxon>
        <taxon>Magnoliopsida</taxon>
        <taxon>Liliopsida</taxon>
        <taxon>Poales</taxon>
        <taxon>Poaceae</taxon>
        <taxon>BOP clade</taxon>
        <taxon>Pooideae</taxon>
        <taxon>Triticodae</taxon>
        <taxon>Triticeae</taxon>
        <taxon>Triticinae</taxon>
        <taxon>Triticum</taxon>
    </lineage>
</organism>
<dbReference type="Proteomes" id="UP000015106">
    <property type="component" value="Chromosome 5"/>
</dbReference>
<accession>A0A8R7QHN2</accession>
<evidence type="ECO:0000313" key="1">
    <source>
        <dbReference type="EnsemblPlants" id="TuG1812G0500003433.01.T01.cds293651"/>
    </source>
</evidence>
<proteinExistence type="predicted"/>
<evidence type="ECO:0000313" key="2">
    <source>
        <dbReference type="Proteomes" id="UP000015106"/>
    </source>
</evidence>